<dbReference type="InterPro" id="IPR002347">
    <property type="entry name" value="SDR_fam"/>
</dbReference>
<dbReference type="eggNOG" id="COG0300">
    <property type="taxonomic scope" value="Bacteria"/>
</dbReference>
<dbReference type="GO" id="GO:0016491">
    <property type="term" value="F:oxidoreductase activity"/>
    <property type="evidence" value="ECO:0007669"/>
    <property type="project" value="UniProtKB-KW"/>
</dbReference>
<protein>
    <submittedName>
        <fullName evidence="3">Oxidoreductase, short chain dehydrogenase/reductase family protein</fullName>
    </submittedName>
</protein>
<dbReference type="SUPFAM" id="SSF51735">
    <property type="entry name" value="NAD(P)-binding Rossmann-fold domains"/>
    <property type="match status" value="1"/>
</dbReference>
<dbReference type="Pfam" id="PF00106">
    <property type="entry name" value="adh_short"/>
    <property type="match status" value="1"/>
</dbReference>
<organism evidence="3 4">
    <name type="scientific">Corynebacterium genitalium ATCC 33030</name>
    <dbReference type="NCBI Taxonomy" id="585529"/>
    <lineage>
        <taxon>Bacteria</taxon>
        <taxon>Bacillati</taxon>
        <taxon>Actinomycetota</taxon>
        <taxon>Actinomycetes</taxon>
        <taxon>Mycobacteriales</taxon>
        <taxon>Corynebacteriaceae</taxon>
        <taxon>Corynebacterium</taxon>
    </lineage>
</organism>
<dbReference type="AlphaFoldDB" id="D7WBK1"/>
<dbReference type="PANTHER" id="PTHR43669">
    <property type="entry name" value="5-KETO-D-GLUCONATE 5-REDUCTASE"/>
    <property type="match status" value="1"/>
</dbReference>
<name>D7WBK1_9CORY</name>
<evidence type="ECO:0000256" key="2">
    <source>
        <dbReference type="ARBA" id="ARBA00023002"/>
    </source>
</evidence>
<dbReference type="OrthoDB" id="5115951at2"/>
<dbReference type="STRING" id="585529.HMPREF0291_10490"/>
<dbReference type="NCBIfam" id="NF005912">
    <property type="entry name" value="PRK07904.1"/>
    <property type="match status" value="1"/>
</dbReference>
<dbReference type="EMBL" id="ACLJ02000001">
    <property type="protein sequence ID" value="EFK55232.1"/>
    <property type="molecule type" value="Genomic_DNA"/>
</dbReference>
<evidence type="ECO:0000256" key="1">
    <source>
        <dbReference type="ARBA" id="ARBA00006484"/>
    </source>
</evidence>
<gene>
    <name evidence="3" type="ORF">HMPREF0291_10490</name>
</gene>
<dbReference type="HOGENOM" id="CLU_010194_2_1_11"/>
<sequence length="254" mass="26656">MLNAVGQAQNILLLGGTSEIGLAIVSELTKRGGNPTVTLAARQDSPRIDAAVEEVSRHGAGKVRIVDFDAFDTDSHPAVIDAAFAAGDVDVAIVAFGTLGDQEELWQNQQAAVASAQTNFTAPVSVGVLLGQKMKQQGHGTIIAMSSVAGMKVRRSNFVYGSTKAGMDGFYTQLGEALRGSGVHVTVVRPGQVRTKMTDGLDEAPLTVDKEDVAKAAVSAALDGKSHVFVHKLFGPISLVLQHIPAPIMRKLSF</sequence>
<dbReference type="InterPro" id="IPR020904">
    <property type="entry name" value="Sc_DH/Rdtase_CS"/>
</dbReference>
<evidence type="ECO:0000313" key="3">
    <source>
        <dbReference type="EMBL" id="EFK55232.1"/>
    </source>
</evidence>
<comment type="caution">
    <text evidence="3">The sequence shown here is derived from an EMBL/GenBank/DDBJ whole genome shotgun (WGS) entry which is preliminary data.</text>
</comment>
<dbReference type="Gene3D" id="3.40.50.720">
    <property type="entry name" value="NAD(P)-binding Rossmann-like Domain"/>
    <property type="match status" value="1"/>
</dbReference>
<keyword evidence="2" id="KW-0560">Oxidoreductase</keyword>
<dbReference type="PRINTS" id="PR00081">
    <property type="entry name" value="GDHRDH"/>
</dbReference>
<comment type="similarity">
    <text evidence="1">Belongs to the short-chain dehydrogenases/reductases (SDR) family.</text>
</comment>
<reference evidence="3" key="1">
    <citation type="submission" date="2010-06" db="EMBL/GenBank/DDBJ databases">
        <authorList>
            <person name="Muzny D."/>
            <person name="Qin X."/>
            <person name="Buhay C."/>
            <person name="Dugan-Rocha S."/>
            <person name="Ding Y."/>
            <person name="Chen G."/>
            <person name="Hawes A."/>
            <person name="Holder M."/>
            <person name="Jhangiani S."/>
            <person name="Johnson A."/>
            <person name="Khan Z."/>
            <person name="Li Z."/>
            <person name="Liu W."/>
            <person name="Liu X."/>
            <person name="Perez L."/>
            <person name="Shen H."/>
            <person name="Wang Q."/>
            <person name="Watt J."/>
            <person name="Xi L."/>
            <person name="Xin Y."/>
            <person name="Zhou J."/>
            <person name="Deng J."/>
            <person name="Jiang H."/>
            <person name="Liu Y."/>
            <person name="Qu J."/>
            <person name="Song X.-Z."/>
            <person name="Zhang L."/>
            <person name="Villasana D."/>
            <person name="Johnson A."/>
            <person name="Liu J."/>
            <person name="Liyanage D."/>
            <person name="Lorensuhewa L."/>
            <person name="Robinson T."/>
            <person name="Song A."/>
            <person name="Song B.-B."/>
            <person name="Dinh H."/>
            <person name="Thornton R."/>
            <person name="Coyle M."/>
            <person name="Francisco L."/>
            <person name="Jackson L."/>
            <person name="Javaid M."/>
            <person name="Korchina V."/>
            <person name="Kovar C."/>
            <person name="Mata R."/>
            <person name="Mathew T."/>
            <person name="Ngo R."/>
            <person name="Nguyen L."/>
            <person name="Nguyen N."/>
            <person name="Okwuonu G."/>
            <person name="Ongeri F."/>
            <person name="Pham C."/>
            <person name="Simmons D."/>
            <person name="Wilczek-Boney K."/>
            <person name="Hale W."/>
            <person name="Jakkamsetti A."/>
            <person name="Pham P."/>
            <person name="Ruth R."/>
            <person name="San Lucas F."/>
            <person name="Warren J."/>
            <person name="Zhang J."/>
            <person name="Zhao Z."/>
            <person name="Zhou C."/>
            <person name="Zhu D."/>
            <person name="Lee S."/>
            <person name="Bess C."/>
            <person name="Blankenburg K."/>
            <person name="Forbes L."/>
            <person name="Fu Q."/>
            <person name="Gubbala S."/>
            <person name="Hirani K."/>
            <person name="Jayaseelan J.C."/>
            <person name="Lara F."/>
            <person name="Munidasa M."/>
            <person name="Palculict T."/>
            <person name="Patil S."/>
            <person name="Pu L.-L."/>
            <person name="Saada N."/>
            <person name="Tang L."/>
            <person name="Weissenberger G."/>
            <person name="Zhu Y."/>
            <person name="Hemphill L."/>
            <person name="Shang Y."/>
            <person name="Youmans B."/>
            <person name="Ayvaz T."/>
            <person name="Ross M."/>
            <person name="Santibanez J."/>
            <person name="Aqrawi P."/>
            <person name="Gross S."/>
            <person name="Joshi V."/>
            <person name="Fowler G."/>
            <person name="Nazareth L."/>
            <person name="Reid J."/>
            <person name="Worley K."/>
            <person name="Petrosino J."/>
            <person name="Highlander S."/>
            <person name="Gibbs R."/>
        </authorList>
    </citation>
    <scope>NUCLEOTIDE SEQUENCE [LARGE SCALE GENOMIC DNA]</scope>
    <source>
        <strain evidence="3">ATCC 33030</strain>
    </source>
</reference>
<proteinExistence type="inferred from homology"/>
<keyword evidence="4" id="KW-1185">Reference proteome</keyword>
<dbReference type="RefSeq" id="WP_005287419.1">
    <property type="nucleotide sequence ID" value="NZ_CM000961.1"/>
</dbReference>
<accession>D7WBK1</accession>
<dbReference type="InterPro" id="IPR036291">
    <property type="entry name" value="NAD(P)-bd_dom_sf"/>
</dbReference>
<dbReference type="PANTHER" id="PTHR43669:SF6">
    <property type="entry name" value="DECAPRENYLPHOSPHORYL-2-KETO-BETA-D-ERYTHRO-PENTOSE REDUCTASE"/>
    <property type="match status" value="1"/>
</dbReference>
<dbReference type="Proteomes" id="UP000004208">
    <property type="component" value="Unassembled WGS sequence"/>
</dbReference>
<evidence type="ECO:0000313" key="4">
    <source>
        <dbReference type="Proteomes" id="UP000004208"/>
    </source>
</evidence>
<dbReference type="PROSITE" id="PS00061">
    <property type="entry name" value="ADH_SHORT"/>
    <property type="match status" value="1"/>
</dbReference>